<evidence type="ECO:0000256" key="3">
    <source>
        <dbReference type="PIRSR" id="PIRSR000390-2"/>
    </source>
</evidence>
<evidence type="ECO:0000256" key="1">
    <source>
        <dbReference type="ARBA" id="ARBA00037999"/>
    </source>
</evidence>
<evidence type="ECO:0000256" key="4">
    <source>
        <dbReference type="RuleBase" id="RU004508"/>
    </source>
</evidence>
<dbReference type="GO" id="GO:0030170">
    <property type="term" value="F:pyridoxal phosphate binding"/>
    <property type="evidence" value="ECO:0007669"/>
    <property type="project" value="TreeGrafter"/>
</dbReference>
<dbReference type="PANTHER" id="PTHR30244:SF34">
    <property type="entry name" value="DTDP-4-AMINO-4,6-DIDEOXYGALACTOSE TRANSAMINASE"/>
    <property type="match status" value="1"/>
</dbReference>
<dbReference type="InterPro" id="IPR015422">
    <property type="entry name" value="PyrdxlP-dep_Trfase_small"/>
</dbReference>
<dbReference type="InterPro" id="IPR015424">
    <property type="entry name" value="PyrdxlP-dep_Trfase"/>
</dbReference>
<dbReference type="AlphaFoldDB" id="A1VRY8"/>
<keyword evidence="3 4" id="KW-0663">Pyridoxal phosphate</keyword>
<dbReference type="EMBL" id="CP000529">
    <property type="protein sequence ID" value="ABM38416.1"/>
    <property type="molecule type" value="Genomic_DNA"/>
</dbReference>
<dbReference type="eggNOG" id="COG0399">
    <property type="taxonomic scope" value="Bacteria"/>
</dbReference>
<dbReference type="CDD" id="cd00616">
    <property type="entry name" value="AHBA_syn"/>
    <property type="match status" value="1"/>
</dbReference>
<proteinExistence type="inferred from homology"/>
<reference evidence="6" key="1">
    <citation type="journal article" date="2009" name="Environ. Microbiol.">
        <title>The genome of Polaromonas naphthalenivorans strain CJ2, isolated from coal tar-contaminated sediment, reveals physiological and metabolic versatility and evolution through extensive horizontal gene transfer.</title>
        <authorList>
            <person name="Yagi J.M."/>
            <person name="Sims D."/>
            <person name="Brettin T."/>
            <person name="Bruce D."/>
            <person name="Madsen E.L."/>
        </authorList>
    </citation>
    <scope>NUCLEOTIDE SEQUENCE [LARGE SCALE GENOMIC DNA]</scope>
    <source>
        <strain evidence="6">CJ2</strain>
    </source>
</reference>
<dbReference type="PANTHER" id="PTHR30244">
    <property type="entry name" value="TRANSAMINASE"/>
    <property type="match status" value="1"/>
</dbReference>
<keyword evidence="5" id="KW-0032">Aminotransferase</keyword>
<dbReference type="KEGG" id="pna:Pnap_3118"/>
<dbReference type="RefSeq" id="WP_011802487.1">
    <property type="nucleotide sequence ID" value="NC_008781.1"/>
</dbReference>
<feature type="active site" description="Proton acceptor" evidence="2">
    <location>
        <position position="185"/>
    </location>
</feature>
<name>A1VRY8_POLNA</name>
<evidence type="ECO:0000313" key="6">
    <source>
        <dbReference type="Proteomes" id="UP000000644"/>
    </source>
</evidence>
<evidence type="ECO:0000256" key="2">
    <source>
        <dbReference type="PIRSR" id="PIRSR000390-1"/>
    </source>
</evidence>
<evidence type="ECO:0000313" key="5">
    <source>
        <dbReference type="EMBL" id="ABM38416.1"/>
    </source>
</evidence>
<dbReference type="Proteomes" id="UP000000644">
    <property type="component" value="Chromosome"/>
</dbReference>
<keyword evidence="6" id="KW-1185">Reference proteome</keyword>
<protein>
    <submittedName>
        <fullName evidence="5">DegT/DnrJ/EryC1/StrS aminotransferase</fullName>
    </submittedName>
</protein>
<dbReference type="InterPro" id="IPR015421">
    <property type="entry name" value="PyrdxlP-dep_Trfase_major"/>
</dbReference>
<dbReference type="Gene3D" id="3.90.1150.10">
    <property type="entry name" value="Aspartate Aminotransferase, domain 1"/>
    <property type="match status" value="1"/>
</dbReference>
<dbReference type="GO" id="GO:0008483">
    <property type="term" value="F:transaminase activity"/>
    <property type="evidence" value="ECO:0007669"/>
    <property type="project" value="UniProtKB-KW"/>
</dbReference>
<keyword evidence="5" id="KW-0808">Transferase</keyword>
<sequence>MMWKIQLFKLNFDHRERDAVLETVDSGWLTMGERILGFEAAFGDYLGHGARCTAVSNGTAALHMALLALDVGQGDEVIIPALTFVADANAVRMVGARPVLADCASRSDWNVSAESIARKITPRTKAVIVVHYAGFPCDMPAIAALCRERGLKLVEDVAHAPGASIAGQMCGTFGDVGCFSFFSNKNLSIGEGGMVVACDGNLSQRLRYLRSHGMTTLTLDRHKGRAATYDVAEPGLNYRMDEIRAAIGLVQLDKLPAGNLRRKELTERYRRNLAGSPLQMPFDNLSADVVSAYHILPVLLPQACDRMGVIEMLKTAGVQSSIHYLPFSGFTAYREYFTAQDAPLAEEICSRELTMPLYPTMSDREVDLVTGALLGAVA</sequence>
<dbReference type="SUPFAM" id="SSF53383">
    <property type="entry name" value="PLP-dependent transferases"/>
    <property type="match status" value="1"/>
</dbReference>
<gene>
    <name evidence="5" type="ordered locus">Pnap_3118</name>
</gene>
<comment type="similarity">
    <text evidence="1 4">Belongs to the DegT/DnrJ/EryC1 family.</text>
</comment>
<dbReference type="GO" id="GO:0000271">
    <property type="term" value="P:polysaccharide biosynthetic process"/>
    <property type="evidence" value="ECO:0007669"/>
    <property type="project" value="TreeGrafter"/>
</dbReference>
<dbReference type="HOGENOM" id="CLU_033332_0_3_4"/>
<dbReference type="PIRSF" id="PIRSF000390">
    <property type="entry name" value="PLP_StrS"/>
    <property type="match status" value="1"/>
</dbReference>
<dbReference type="Gene3D" id="3.40.640.10">
    <property type="entry name" value="Type I PLP-dependent aspartate aminotransferase-like (Major domain)"/>
    <property type="match status" value="1"/>
</dbReference>
<dbReference type="Pfam" id="PF01041">
    <property type="entry name" value="DegT_DnrJ_EryC1"/>
    <property type="match status" value="1"/>
</dbReference>
<feature type="modified residue" description="N6-(pyridoxal phosphate)lysine" evidence="3">
    <location>
        <position position="185"/>
    </location>
</feature>
<organism evidence="5 6">
    <name type="scientific">Polaromonas naphthalenivorans (strain CJ2)</name>
    <dbReference type="NCBI Taxonomy" id="365044"/>
    <lineage>
        <taxon>Bacteria</taxon>
        <taxon>Pseudomonadati</taxon>
        <taxon>Pseudomonadota</taxon>
        <taxon>Betaproteobacteria</taxon>
        <taxon>Burkholderiales</taxon>
        <taxon>Comamonadaceae</taxon>
        <taxon>Polaromonas</taxon>
    </lineage>
</organism>
<dbReference type="InterPro" id="IPR000653">
    <property type="entry name" value="DegT/StrS_aminotransferase"/>
</dbReference>
<accession>A1VRY8</accession>
<dbReference type="STRING" id="365044.Pnap_3118"/>